<dbReference type="OrthoDB" id="2657661at2759"/>
<dbReference type="RefSeq" id="XP_009549974.1">
    <property type="nucleotide sequence ID" value="XM_009551679.1"/>
</dbReference>
<evidence type="ECO:0000313" key="1">
    <source>
        <dbReference type="EMBL" id="ETW77962.1"/>
    </source>
</evidence>
<sequence>MIDSNPASFPNLPKGRLLCPISAIENTRYQREVVLDSEPARYEILSLEDGDHAVTQEWEPVTHPEGSLYLYHRQKQIYTDAYLYHNETRQEIELFADYINTVLQSSRTSLPSVDYEIVLDLRPVDHETIYWFYYCVDHASRSIFWPEPYVADHLVDEVTGSKSFAHLKLMIEYNFWTH</sequence>
<dbReference type="Proteomes" id="UP000030671">
    <property type="component" value="Unassembled WGS sequence"/>
</dbReference>
<dbReference type="STRING" id="747525.W4JWN1"/>
<proteinExistence type="predicted"/>
<name>W4JWN1_HETIT</name>
<organism evidence="1 2">
    <name type="scientific">Heterobasidion irregulare (strain TC 32-1)</name>
    <dbReference type="NCBI Taxonomy" id="747525"/>
    <lineage>
        <taxon>Eukaryota</taxon>
        <taxon>Fungi</taxon>
        <taxon>Dikarya</taxon>
        <taxon>Basidiomycota</taxon>
        <taxon>Agaricomycotina</taxon>
        <taxon>Agaricomycetes</taxon>
        <taxon>Russulales</taxon>
        <taxon>Bondarzewiaceae</taxon>
        <taxon>Heterobasidion</taxon>
        <taxon>Heterobasidion annosum species complex</taxon>
    </lineage>
</organism>
<protein>
    <submittedName>
        <fullName evidence="1">Uncharacterized protein</fullName>
    </submittedName>
</protein>
<evidence type="ECO:0000313" key="2">
    <source>
        <dbReference type="Proteomes" id="UP000030671"/>
    </source>
</evidence>
<dbReference type="EMBL" id="KI925462">
    <property type="protein sequence ID" value="ETW77962.1"/>
    <property type="molecule type" value="Genomic_DNA"/>
</dbReference>
<dbReference type="KEGG" id="hir:HETIRDRAFT_163936"/>
<reference evidence="1 2" key="1">
    <citation type="journal article" date="2012" name="New Phytol.">
        <title>Insight into trade-off between wood decay and parasitism from the genome of a fungal forest pathogen.</title>
        <authorList>
            <person name="Olson A."/>
            <person name="Aerts A."/>
            <person name="Asiegbu F."/>
            <person name="Belbahri L."/>
            <person name="Bouzid O."/>
            <person name="Broberg A."/>
            <person name="Canback B."/>
            <person name="Coutinho P.M."/>
            <person name="Cullen D."/>
            <person name="Dalman K."/>
            <person name="Deflorio G."/>
            <person name="van Diepen L.T."/>
            <person name="Dunand C."/>
            <person name="Duplessis S."/>
            <person name="Durling M."/>
            <person name="Gonthier P."/>
            <person name="Grimwood J."/>
            <person name="Fossdal C.G."/>
            <person name="Hansson D."/>
            <person name="Henrissat B."/>
            <person name="Hietala A."/>
            <person name="Himmelstrand K."/>
            <person name="Hoffmeister D."/>
            <person name="Hogberg N."/>
            <person name="James T.Y."/>
            <person name="Karlsson M."/>
            <person name="Kohler A."/>
            <person name="Kues U."/>
            <person name="Lee Y.H."/>
            <person name="Lin Y.C."/>
            <person name="Lind M."/>
            <person name="Lindquist E."/>
            <person name="Lombard V."/>
            <person name="Lucas S."/>
            <person name="Lunden K."/>
            <person name="Morin E."/>
            <person name="Murat C."/>
            <person name="Park J."/>
            <person name="Raffaello T."/>
            <person name="Rouze P."/>
            <person name="Salamov A."/>
            <person name="Schmutz J."/>
            <person name="Solheim H."/>
            <person name="Stahlberg J."/>
            <person name="Velez H."/>
            <person name="de Vries R.P."/>
            <person name="Wiebenga A."/>
            <person name="Woodward S."/>
            <person name="Yakovlev I."/>
            <person name="Garbelotto M."/>
            <person name="Martin F."/>
            <person name="Grigoriev I.V."/>
            <person name="Stenlid J."/>
        </authorList>
    </citation>
    <scope>NUCLEOTIDE SEQUENCE [LARGE SCALE GENOMIC DNA]</scope>
    <source>
        <strain evidence="1 2">TC 32-1</strain>
    </source>
</reference>
<gene>
    <name evidence="1" type="ORF">HETIRDRAFT_163936</name>
</gene>
<dbReference type="HOGENOM" id="CLU_1510815_0_0_1"/>
<dbReference type="AlphaFoldDB" id="W4JWN1"/>
<dbReference type="GeneID" id="20667877"/>
<dbReference type="InParanoid" id="W4JWN1"/>
<keyword evidence="2" id="KW-1185">Reference proteome</keyword>
<accession>W4JWN1</accession>